<organism evidence="4 5">
    <name type="scientific">Nocardia brasiliensis (strain ATCC 700358 / HUJEG-1)</name>
    <dbReference type="NCBI Taxonomy" id="1133849"/>
    <lineage>
        <taxon>Bacteria</taxon>
        <taxon>Bacillati</taxon>
        <taxon>Actinomycetota</taxon>
        <taxon>Actinomycetes</taxon>
        <taxon>Mycobacteriales</taxon>
        <taxon>Nocardiaceae</taxon>
        <taxon>Nocardia</taxon>
    </lineage>
</organism>
<dbReference type="PANTHER" id="PTHR13789:SF309">
    <property type="entry name" value="PUTATIVE (AFU_ORTHOLOGUE AFUA_6G14510)-RELATED"/>
    <property type="match status" value="1"/>
</dbReference>
<dbReference type="InterPro" id="IPR002938">
    <property type="entry name" value="FAD-bd"/>
</dbReference>
<proteinExistence type="predicted"/>
<accession>K0EYT3</accession>
<dbReference type="Pfam" id="PF01494">
    <property type="entry name" value="FAD_binding_3"/>
    <property type="match status" value="1"/>
</dbReference>
<feature type="domain" description="FAD-binding" evidence="3">
    <location>
        <begin position="4"/>
        <end position="341"/>
    </location>
</feature>
<gene>
    <name evidence="4" type="ORF">O3I_023460</name>
</gene>
<dbReference type="HOGENOM" id="CLU_009665_19_5_11"/>
<dbReference type="InterPro" id="IPR036188">
    <property type="entry name" value="FAD/NAD-bd_sf"/>
</dbReference>
<dbReference type="PRINTS" id="PR00420">
    <property type="entry name" value="RNGMNOXGNASE"/>
</dbReference>
<dbReference type="KEGG" id="nbr:O3I_023460"/>
<evidence type="ECO:0000256" key="1">
    <source>
        <dbReference type="ARBA" id="ARBA00023002"/>
    </source>
</evidence>
<dbReference type="GO" id="GO:0004497">
    <property type="term" value="F:monooxygenase activity"/>
    <property type="evidence" value="ECO:0007669"/>
    <property type="project" value="UniProtKB-KW"/>
</dbReference>
<dbReference type="Gene3D" id="3.50.50.60">
    <property type="entry name" value="FAD/NAD(P)-binding domain"/>
    <property type="match status" value="1"/>
</dbReference>
<evidence type="ECO:0000313" key="5">
    <source>
        <dbReference type="Proteomes" id="UP000006304"/>
    </source>
</evidence>
<keyword evidence="2 4" id="KW-0503">Monooxygenase</keyword>
<evidence type="ECO:0000259" key="3">
    <source>
        <dbReference type="Pfam" id="PF01494"/>
    </source>
</evidence>
<dbReference type="PANTHER" id="PTHR13789">
    <property type="entry name" value="MONOOXYGENASE"/>
    <property type="match status" value="1"/>
</dbReference>
<dbReference type="eggNOG" id="COG0654">
    <property type="taxonomic scope" value="Bacteria"/>
</dbReference>
<dbReference type="Proteomes" id="UP000006304">
    <property type="component" value="Chromosome"/>
</dbReference>
<dbReference type="AlphaFoldDB" id="K0EYT3"/>
<sequence length="408" mass="43605">MNTAIVIGGGIGGLGAALGLARAGRQVTVLEQADDFRTVGAGLMLAPNAVRALNWLGLSDRLQTLDAAQGATGIRTASGRWLMQGDVREVRRRFGVSEYALHQTDVHAWLVDALRQTELCTGHQVTAVDPSTGTVTFLRPNGETGSRSAELVVAADGRYSPTRARLFPHHAGMAYAGYLTWQGVIPADAAAGIDTSRALIESWGRGQRFGIMALTGGQVSWYATLSAPPNAYTETGIDTVARLFRGWHDPIPRLLAATPPESLLRQDIYSLEAPLPTYARKRVVLLGDAAHAITPDFGQGVAQALEDAATLGRLAAQLPTAQSLVVGYDLARRGRTQRLARASAAWGRMAQWRNPVQAALRNGLVWSTPRSVYLRSMSEIYSWTPESTLAAQDAAASDTTATLPKANS</sequence>
<dbReference type="SUPFAM" id="SSF51905">
    <property type="entry name" value="FAD/NAD(P)-binding domain"/>
    <property type="match status" value="1"/>
</dbReference>
<dbReference type="InterPro" id="IPR050493">
    <property type="entry name" value="FAD-dep_Monooxygenase_BioMet"/>
</dbReference>
<dbReference type="STRING" id="1133849.O3I_023460"/>
<dbReference type="GO" id="GO:0071949">
    <property type="term" value="F:FAD binding"/>
    <property type="evidence" value="ECO:0007669"/>
    <property type="project" value="InterPro"/>
</dbReference>
<name>K0EYT3_NOCB7</name>
<dbReference type="RefSeq" id="WP_014985502.1">
    <property type="nucleotide sequence ID" value="NC_018681.1"/>
</dbReference>
<dbReference type="EMBL" id="CP003876">
    <property type="protein sequence ID" value="AFU02647.1"/>
    <property type="molecule type" value="Genomic_DNA"/>
</dbReference>
<keyword evidence="5" id="KW-1185">Reference proteome</keyword>
<protein>
    <submittedName>
        <fullName evidence="4">FAD-binding monooxygenase protein</fullName>
    </submittedName>
</protein>
<keyword evidence="1" id="KW-0560">Oxidoreductase</keyword>
<evidence type="ECO:0000256" key="2">
    <source>
        <dbReference type="ARBA" id="ARBA00023033"/>
    </source>
</evidence>
<evidence type="ECO:0000313" key="4">
    <source>
        <dbReference type="EMBL" id="AFU02647.1"/>
    </source>
</evidence>
<reference evidence="4 5" key="1">
    <citation type="journal article" date="2012" name="J. Bacteriol.">
        <title>Complete genome sequence of Nocardia brasiliensis HUJEG-1.</title>
        <authorList>
            <person name="Vera-Cabrera L."/>
            <person name="Ortiz-Lopez R."/>
            <person name="Elizondo-Gonzalez R."/>
            <person name="Perez-Maya A.A."/>
            <person name="Ocampo-Candiani J."/>
        </authorList>
    </citation>
    <scope>NUCLEOTIDE SEQUENCE [LARGE SCALE GENOMIC DNA]</scope>
    <source>
        <strain evidence="5">ATCC 700358</strain>
    </source>
</reference>